<evidence type="ECO:0000313" key="5">
    <source>
        <dbReference type="EMBL" id="CAH1268162.1"/>
    </source>
</evidence>
<dbReference type="Proteomes" id="UP000838412">
    <property type="component" value="Chromosome 6"/>
</dbReference>
<evidence type="ECO:0000313" key="6">
    <source>
        <dbReference type="Proteomes" id="UP000838412"/>
    </source>
</evidence>
<evidence type="ECO:0000256" key="1">
    <source>
        <dbReference type="ARBA" id="ARBA00022737"/>
    </source>
</evidence>
<dbReference type="Pfam" id="PF12569">
    <property type="entry name" value="NatA_aux_su"/>
    <property type="match status" value="1"/>
</dbReference>
<protein>
    <submittedName>
        <fullName evidence="5">NAA15 protein</fullName>
    </submittedName>
</protein>
<keyword evidence="2 3" id="KW-0802">TPR repeat</keyword>
<dbReference type="InterPro" id="IPR011990">
    <property type="entry name" value="TPR-like_helical_dom_sf"/>
</dbReference>
<feature type="repeat" description="TPR" evidence="3">
    <location>
        <begin position="115"/>
        <end position="148"/>
    </location>
</feature>
<feature type="region of interest" description="Disordered" evidence="4">
    <location>
        <begin position="915"/>
        <end position="945"/>
    </location>
</feature>
<dbReference type="EMBL" id="OV696691">
    <property type="protein sequence ID" value="CAH1268162.1"/>
    <property type="molecule type" value="Genomic_DNA"/>
</dbReference>
<dbReference type="Gene3D" id="1.25.40.1010">
    <property type="match status" value="1"/>
</dbReference>
<dbReference type="FunFam" id="1.25.40.1040:FF:000003">
    <property type="entry name" value="N-terminal acetyltransferase A, auxiliary subunit"/>
    <property type="match status" value="1"/>
</dbReference>
<name>A0A8K0A2N2_BRALA</name>
<keyword evidence="6" id="KW-1185">Reference proteome</keyword>
<dbReference type="InterPro" id="IPR021183">
    <property type="entry name" value="NatA_aux_su"/>
</dbReference>
<sequence length="945" mass="109717">RCRRHLASFRHRVVHSLSKSRRFPCLPRASTAPGTMASTPLPPKENALFKRILKCYEQKQYKNGLKFCKQILGNPKYSEHGETLAMKGLTLNCLGRKEEAYEYVRRGLRNDLKSHVCWHVFGLLQRSDKKYDEAIKCYRNALKWDKDNLQILRDLSLLQIQMRDLEGYRDTRLQLLQLRPAQRASWIGYAIAYHLLKDYDMALKILEEFRKTQAVKTVEYEHSELLLYMMMIMKEAGMEEQALKHLETYDKQICDALEVSENKGDLLLKLGRNEESAAIYRELLRRNPENRKYYQGIEAADPPKSVEERLDLYMKTAAMFPRCQSALRLPLDFTTGETFERLADQYMRKALKKGVPPLFNNLRAMYPDKDKVAIIERLMLGYQESLKTVEKFNPNDEGEPQPPTAYLWVLYYLAQHYDYMGDTTKALDYIESAIEHTPTLIELFVAKARIYKHAGDIEEAARWMDEAQSRDTADRYINSKCGKYMLRAGKVKEAEEMCSKFTREDGEVLEVLNEMQAFWFLQESASAFHNMGKYGEALRECHKINREGVSAMENLNEMQCMWFQSECAGAYRQLTQYGEALKKCHEVERHFQEIVEDQFDFHTYCMRKMTLRAYISLLRLEDIIRKHPFYFKAAKLALETYIHLVDHPLTDEDKAKDLELENLSPKELKKLRSKQRRAAKKAAILEEKKHQQEMQQQKGKRKDPDTEQDGPKEDDLVPEKLAKVENPLDEAMKFLKPIQMFAHERIETHLLAFEVYYRRGKLLLMLQAVKRAVTLDSNNAWLHECLVRFSKAVSEKNNLPGPVSTVLQEETKALFGEVDIKQFNADFIKRNSNSLQHLLAGAKMLYFLDPKGQDRALELATDLSGNLIDRNVKICIKVYEALCTGAFGNCEEQTEAYKTQCHQIFPFARVFMPPKPESDIVTQDGQTDGQPDGQDGHLEVDANGS</sequence>
<dbReference type="PROSITE" id="PS50005">
    <property type="entry name" value="TPR"/>
    <property type="match status" value="1"/>
</dbReference>
<accession>A0A8K0A2N2</accession>
<dbReference type="OrthoDB" id="10263032at2759"/>
<reference evidence="5" key="1">
    <citation type="submission" date="2022-01" db="EMBL/GenBank/DDBJ databases">
        <authorList>
            <person name="Braso-Vives M."/>
        </authorList>
    </citation>
    <scope>NUCLEOTIDE SEQUENCE</scope>
</reference>
<dbReference type="Pfam" id="PF13181">
    <property type="entry name" value="TPR_8"/>
    <property type="match status" value="1"/>
</dbReference>
<keyword evidence="1" id="KW-0677">Repeat</keyword>
<evidence type="ECO:0000256" key="3">
    <source>
        <dbReference type="PROSITE-ProRule" id="PRU00339"/>
    </source>
</evidence>
<feature type="compositionally biased region" description="Basic and acidic residues" evidence="4">
    <location>
        <begin position="702"/>
        <end position="720"/>
    </location>
</feature>
<dbReference type="PIRSF" id="PIRSF000422">
    <property type="entry name" value="N-terminal-AcTrfase-A_aux_su"/>
    <property type="match status" value="1"/>
</dbReference>
<feature type="non-terminal residue" evidence="5">
    <location>
        <position position="945"/>
    </location>
</feature>
<dbReference type="PANTHER" id="PTHR22767:SF2">
    <property type="entry name" value="N(ALPHA)-ACETYLTRANSFERASE 15_16, ISOFORM A"/>
    <property type="match status" value="1"/>
</dbReference>
<dbReference type="AlphaFoldDB" id="A0A8K0A2N2"/>
<proteinExistence type="predicted"/>
<feature type="region of interest" description="Disordered" evidence="4">
    <location>
        <begin position="686"/>
        <end position="720"/>
    </location>
</feature>
<feature type="non-terminal residue" evidence="5">
    <location>
        <position position="1"/>
    </location>
</feature>
<dbReference type="SUPFAM" id="SSF48452">
    <property type="entry name" value="TPR-like"/>
    <property type="match status" value="2"/>
</dbReference>
<dbReference type="Gene3D" id="1.25.40.1040">
    <property type="match status" value="2"/>
</dbReference>
<dbReference type="GO" id="GO:0031415">
    <property type="term" value="C:NatA complex"/>
    <property type="evidence" value="ECO:0007669"/>
    <property type="project" value="TreeGrafter"/>
</dbReference>
<dbReference type="InterPro" id="IPR019734">
    <property type="entry name" value="TPR_rpt"/>
</dbReference>
<gene>
    <name evidence="5" type="primary">NAA15</name>
    <name evidence="5" type="ORF">BLAG_LOCUS21196</name>
</gene>
<organism evidence="5 6">
    <name type="scientific">Branchiostoma lanceolatum</name>
    <name type="common">Common lancelet</name>
    <name type="synonym">Amphioxus lanceolatum</name>
    <dbReference type="NCBI Taxonomy" id="7740"/>
    <lineage>
        <taxon>Eukaryota</taxon>
        <taxon>Metazoa</taxon>
        <taxon>Chordata</taxon>
        <taxon>Cephalochordata</taxon>
        <taxon>Leptocardii</taxon>
        <taxon>Amphioxiformes</taxon>
        <taxon>Branchiostomatidae</taxon>
        <taxon>Branchiostoma</taxon>
    </lineage>
</organism>
<feature type="compositionally biased region" description="Low complexity" evidence="4">
    <location>
        <begin position="922"/>
        <end position="933"/>
    </location>
</feature>
<feature type="compositionally biased region" description="Basic and acidic residues" evidence="4">
    <location>
        <begin position="934"/>
        <end position="945"/>
    </location>
</feature>
<dbReference type="FunFam" id="1.25.40.1010:FF:000001">
    <property type="entry name" value="N-alpha-acetyltransferase 15, NatA auxiliary subunit"/>
    <property type="match status" value="1"/>
</dbReference>
<dbReference type="PANTHER" id="PTHR22767">
    <property type="entry name" value="N-TERMINAL ACETYLTRANSFERASE-RELATED"/>
    <property type="match status" value="1"/>
</dbReference>
<evidence type="ECO:0000256" key="2">
    <source>
        <dbReference type="ARBA" id="ARBA00022803"/>
    </source>
</evidence>
<evidence type="ECO:0000256" key="4">
    <source>
        <dbReference type="SAM" id="MobiDB-lite"/>
    </source>
</evidence>
<dbReference type="SMART" id="SM00028">
    <property type="entry name" value="TPR"/>
    <property type="match status" value="6"/>
</dbReference>